<organism evidence="1">
    <name type="scientific">Human mastadenovirus C</name>
    <dbReference type="NCBI Taxonomy" id="129951"/>
    <lineage>
        <taxon>Viruses</taxon>
        <taxon>Varidnaviria</taxon>
        <taxon>Bamfordvirae</taxon>
        <taxon>Preplasmiviricota</taxon>
        <taxon>Polisuviricotina</taxon>
        <taxon>Pharingeaviricetes</taxon>
        <taxon>Rowavirales</taxon>
        <taxon>Adenoviridae</taxon>
        <taxon>Mastadenovirus</taxon>
        <taxon>Mastadenovirus caesari</taxon>
    </lineage>
</organism>
<dbReference type="Proteomes" id="UP000316066">
    <property type="component" value="Segment"/>
</dbReference>
<name>A0A3S9SS68_9ADEN</name>
<dbReference type="EMBL" id="MH121110">
    <property type="protein sequence ID" value="AZR67662.1"/>
    <property type="molecule type" value="Genomic_DNA"/>
</dbReference>
<accession>A0A3S9SS68</accession>
<evidence type="ECO:0000313" key="1">
    <source>
        <dbReference type="EMBL" id="AZR67662.1"/>
    </source>
</evidence>
<sequence length="126" mass="15018">MRFWIIFWNKKKMVLPALPAPPVCDSQNECVGWLGVAYSAVVDVIRAAAHEGVYIEPEARGRLDALREWMYYNYYTERAKRRDRRRRSVCHARTWFCFRKYDYVRRSIWHDTTTNTISVVSAHSVQ</sequence>
<reference evidence="1" key="1">
    <citation type="journal article" date="2019" name="Sci. Rep.">
        <title>Molecular Evolution of Human Adenovirus (HAdV) Species C.</title>
        <authorList>
            <person name="Dhingra A."/>
            <person name="Heim A."/>
        </authorList>
    </citation>
    <scope>NUCLEOTIDE SEQUENCE [LARGE SCALE GENOMIC DNA]</scope>
    <source>
        <strain evidence="1">43C1</strain>
    </source>
</reference>
<dbReference type="Pfam" id="PF05385">
    <property type="entry name" value="Adeno_E4"/>
    <property type="match status" value="1"/>
</dbReference>
<protein>
    <submittedName>
        <fullName evidence="1">E4 ORF4</fullName>
    </submittedName>
</protein>
<proteinExistence type="predicted"/>
<dbReference type="InterPro" id="IPR008680">
    <property type="entry name" value="M_adenovirusE4"/>
</dbReference>